<organism evidence="3 4">
    <name type="scientific">Flavihumibacter petaseus NBRC 106054</name>
    <dbReference type="NCBI Taxonomy" id="1220578"/>
    <lineage>
        <taxon>Bacteria</taxon>
        <taxon>Pseudomonadati</taxon>
        <taxon>Bacteroidota</taxon>
        <taxon>Chitinophagia</taxon>
        <taxon>Chitinophagales</taxon>
        <taxon>Chitinophagaceae</taxon>
        <taxon>Flavihumibacter</taxon>
    </lineage>
</organism>
<comment type="caution">
    <text evidence="3">The sequence shown here is derived from an EMBL/GenBank/DDBJ whole genome shotgun (WGS) entry which is preliminary data.</text>
</comment>
<dbReference type="InterPro" id="IPR057727">
    <property type="entry name" value="WCX_dom"/>
</dbReference>
<feature type="domain" description="WYL" evidence="1">
    <location>
        <begin position="155"/>
        <end position="219"/>
    </location>
</feature>
<dbReference type="AlphaFoldDB" id="A0A0E9MZV4"/>
<name>A0A0E9MZV4_9BACT</name>
<dbReference type="PROSITE" id="PS52050">
    <property type="entry name" value="WYL"/>
    <property type="match status" value="1"/>
</dbReference>
<feature type="domain" description="WCX" evidence="2">
    <location>
        <begin position="255"/>
        <end position="332"/>
    </location>
</feature>
<evidence type="ECO:0000313" key="3">
    <source>
        <dbReference type="EMBL" id="GAO42660.1"/>
    </source>
</evidence>
<evidence type="ECO:0000259" key="1">
    <source>
        <dbReference type="Pfam" id="PF13280"/>
    </source>
</evidence>
<dbReference type="Pfam" id="PF13280">
    <property type="entry name" value="WYL"/>
    <property type="match status" value="1"/>
</dbReference>
<evidence type="ECO:0000259" key="2">
    <source>
        <dbReference type="Pfam" id="PF25583"/>
    </source>
</evidence>
<keyword evidence="4" id="KW-1185">Reference proteome</keyword>
<protein>
    <submittedName>
        <fullName evidence="3">Uncharacterized protein</fullName>
    </submittedName>
</protein>
<sequence>MAIHKLALIRYKTLDECFRNRIRKWTLEDLVSKVSQVIYDAEGIENGISRRTIQADIQVMRSSKLGYNAPIIVQDKKYYCYDDPAFTIVKNPVNKADVSKMKEIVGLLKQFSGFNYFNEFNELVTRLENHVNKTAASSTDCIQFEYNQLLRGLTHLNPLYQAVFHKRALLLEYQSFKATIPQQQIYFPYLLKEYRNRWFLICRTKKSTQLITLALDRIITFQELPYEPFQAYEGIPFDRYYSDLIGVTKSERDRPFRVILEVDASNAPYIKTKPLHASQRVEREDAGGMIIRLDVVLNFELEREILGFGESIKVLAPRILQSRIRKRITAMAKCYAPPVPHA</sequence>
<proteinExistence type="predicted"/>
<dbReference type="OrthoDB" id="43316at2"/>
<dbReference type="PANTHER" id="PTHR34580">
    <property type="match status" value="1"/>
</dbReference>
<dbReference type="PANTHER" id="PTHR34580:SF9">
    <property type="entry name" value="SLL5097 PROTEIN"/>
    <property type="match status" value="1"/>
</dbReference>
<dbReference type="Proteomes" id="UP000033121">
    <property type="component" value="Unassembled WGS sequence"/>
</dbReference>
<dbReference type="InterPro" id="IPR051534">
    <property type="entry name" value="CBASS_pafABC_assoc_protein"/>
</dbReference>
<accession>A0A0E9MZV4</accession>
<evidence type="ECO:0000313" key="4">
    <source>
        <dbReference type="Proteomes" id="UP000033121"/>
    </source>
</evidence>
<dbReference type="STRING" id="1220578.FPE01S_01_16750"/>
<gene>
    <name evidence="3" type="ORF">FPE01S_01_16750</name>
</gene>
<reference evidence="3 4" key="1">
    <citation type="submission" date="2015-04" db="EMBL/GenBank/DDBJ databases">
        <title>Whole genome shotgun sequence of Flavihumibacter petaseus NBRC 106054.</title>
        <authorList>
            <person name="Miyazawa S."/>
            <person name="Hosoyama A."/>
            <person name="Hashimoto M."/>
            <person name="Noguchi M."/>
            <person name="Tsuchikane K."/>
            <person name="Ohji S."/>
            <person name="Yamazoe A."/>
            <person name="Ichikawa N."/>
            <person name="Kimura A."/>
            <person name="Fujita N."/>
        </authorList>
    </citation>
    <scope>NUCLEOTIDE SEQUENCE [LARGE SCALE GENOMIC DNA]</scope>
    <source>
        <strain evidence="3 4">NBRC 106054</strain>
    </source>
</reference>
<dbReference type="EMBL" id="BBWV01000001">
    <property type="protein sequence ID" value="GAO42660.1"/>
    <property type="molecule type" value="Genomic_DNA"/>
</dbReference>
<dbReference type="InterPro" id="IPR026881">
    <property type="entry name" value="WYL_dom"/>
</dbReference>
<dbReference type="Pfam" id="PF25583">
    <property type="entry name" value="WCX"/>
    <property type="match status" value="1"/>
</dbReference>
<dbReference type="RefSeq" id="WP_046368303.1">
    <property type="nucleotide sequence ID" value="NZ_BBWV01000001.1"/>
</dbReference>